<evidence type="ECO:0008006" key="8">
    <source>
        <dbReference type="Google" id="ProtNLM"/>
    </source>
</evidence>
<sequence>MATETPVVVVPSAQVVGNAFVEQYYHILHKSPELVFRFYQDASVLSRPGPNGVMSTVSTMNAINQKILSLNSTDYKAEIKTADAQYSHVDGVIVLVTGCLTGKDNVGRKFTQSFFLAPQEKGYYVRNDVFRYLDEDQVLKPETVLVNGTSESITAAPVPQELEPSHVPEPAVPDTTAPIEEELSNGVEVHEHPNNEVEVVVQEEIVEEPPQVQPVQIEARQLAEPVVPVVQEDAPKKSYASIVKVAKANAGPAPVNVPTTTIKLKPATAGQKVPAPAAPTPAHGASAPNSNNASANSNVVEEVEGHSIYIKNLPTTATDEQVEKEFKSFGPIKPGGVQVRSNKGFCFGFVEFEQLSSMQNAVKLGVNLIVDLAKPWLGQSLLRAAKFISRKREPQQEAIGGRGRGNFSGRGGFRSDFRGGRGGGNFSGGRGYPRSDFANRGDYLARRGPSGGRGEGYQPVEQNGNGKVAGGRQGGTNQATVAA</sequence>
<evidence type="ECO:0000313" key="7">
    <source>
        <dbReference type="Proteomes" id="UP000316621"/>
    </source>
</evidence>
<dbReference type="InterPro" id="IPR035979">
    <property type="entry name" value="RBD_domain_sf"/>
</dbReference>
<reference evidence="6 7" key="1">
    <citation type="journal article" date="2018" name="Science">
        <title>The opium poppy genome and morphinan production.</title>
        <authorList>
            <person name="Guo L."/>
            <person name="Winzer T."/>
            <person name="Yang X."/>
            <person name="Li Y."/>
            <person name="Ning Z."/>
            <person name="He Z."/>
            <person name="Teodor R."/>
            <person name="Lu Y."/>
            <person name="Bowser T.A."/>
            <person name="Graham I.A."/>
            <person name="Ye K."/>
        </authorList>
    </citation>
    <scope>NUCLEOTIDE SEQUENCE [LARGE SCALE GENOMIC DNA]</scope>
    <source>
        <strain evidence="7">cv. HN1</strain>
        <tissue evidence="6">Leaves</tissue>
    </source>
</reference>
<keyword evidence="1 2" id="KW-0694">RNA-binding</keyword>
<dbReference type="PANTHER" id="PTHR10693">
    <property type="entry name" value="RAS GTPASE-ACTIVATING PROTEIN-BINDING PROTEIN"/>
    <property type="match status" value="1"/>
</dbReference>
<feature type="region of interest" description="Disordered" evidence="3">
    <location>
        <begin position="267"/>
        <end position="298"/>
    </location>
</feature>
<dbReference type="PANTHER" id="PTHR10693:SF75">
    <property type="entry name" value="NUCLEAR TRANSPORT FACTOR 2"/>
    <property type="match status" value="1"/>
</dbReference>
<protein>
    <recommendedName>
        <fullName evidence="8">NTF2 domain-containing protein</fullName>
    </recommendedName>
</protein>
<name>A0A4Y7JH92_PAPSO</name>
<evidence type="ECO:0000256" key="2">
    <source>
        <dbReference type="PROSITE-ProRule" id="PRU00176"/>
    </source>
</evidence>
<dbReference type="SMART" id="SM00360">
    <property type="entry name" value="RRM"/>
    <property type="match status" value="1"/>
</dbReference>
<dbReference type="GO" id="GO:1990904">
    <property type="term" value="C:ribonucleoprotein complex"/>
    <property type="evidence" value="ECO:0007669"/>
    <property type="project" value="TreeGrafter"/>
</dbReference>
<dbReference type="Pfam" id="PF00076">
    <property type="entry name" value="RRM_1"/>
    <property type="match status" value="1"/>
</dbReference>
<evidence type="ECO:0000256" key="1">
    <source>
        <dbReference type="ARBA" id="ARBA00022884"/>
    </source>
</evidence>
<dbReference type="GO" id="GO:0003729">
    <property type="term" value="F:mRNA binding"/>
    <property type="evidence" value="ECO:0007669"/>
    <property type="project" value="TreeGrafter"/>
</dbReference>
<evidence type="ECO:0000259" key="4">
    <source>
        <dbReference type="PROSITE" id="PS50102"/>
    </source>
</evidence>
<evidence type="ECO:0000256" key="3">
    <source>
        <dbReference type="SAM" id="MobiDB-lite"/>
    </source>
</evidence>
<dbReference type="InterPro" id="IPR039539">
    <property type="entry name" value="Ras_GTPase_bind_prot"/>
</dbReference>
<feature type="region of interest" description="Disordered" evidence="3">
    <location>
        <begin position="392"/>
        <end position="483"/>
    </location>
</feature>
<gene>
    <name evidence="6" type="ORF">C5167_007187</name>
</gene>
<dbReference type="Gene3D" id="3.10.450.50">
    <property type="match status" value="1"/>
</dbReference>
<dbReference type="Gramene" id="RZC59896">
    <property type="protein sequence ID" value="RZC59896"/>
    <property type="gene ID" value="C5167_007187"/>
</dbReference>
<dbReference type="InterPro" id="IPR002075">
    <property type="entry name" value="NTF2_dom"/>
</dbReference>
<dbReference type="EMBL" id="CM010718">
    <property type="protein sequence ID" value="RZC59896.1"/>
    <property type="molecule type" value="Genomic_DNA"/>
</dbReference>
<dbReference type="FunFam" id="3.10.450.50:FF:000003">
    <property type="entry name" value="Nuclear transport factor 2 family protein"/>
    <property type="match status" value="1"/>
</dbReference>
<evidence type="ECO:0000259" key="5">
    <source>
        <dbReference type="PROSITE" id="PS50177"/>
    </source>
</evidence>
<feature type="compositionally biased region" description="Low complexity" evidence="3">
    <location>
        <begin position="280"/>
        <end position="298"/>
    </location>
</feature>
<dbReference type="InterPro" id="IPR000504">
    <property type="entry name" value="RRM_dom"/>
</dbReference>
<dbReference type="CDD" id="cd00590">
    <property type="entry name" value="RRM_SF"/>
    <property type="match status" value="1"/>
</dbReference>
<evidence type="ECO:0000313" key="6">
    <source>
        <dbReference type="EMBL" id="RZC59896.1"/>
    </source>
</evidence>
<dbReference type="SUPFAM" id="SSF54928">
    <property type="entry name" value="RNA-binding domain, RBD"/>
    <property type="match status" value="1"/>
</dbReference>
<dbReference type="Gene3D" id="3.30.70.330">
    <property type="match status" value="1"/>
</dbReference>
<dbReference type="Pfam" id="PF02136">
    <property type="entry name" value="NTF2"/>
    <property type="match status" value="1"/>
</dbReference>
<dbReference type="CDD" id="cd00780">
    <property type="entry name" value="NTF2"/>
    <property type="match status" value="1"/>
</dbReference>
<dbReference type="AlphaFoldDB" id="A0A4Y7JH92"/>
<dbReference type="SUPFAM" id="SSF54427">
    <property type="entry name" value="NTF2-like"/>
    <property type="match status" value="1"/>
</dbReference>
<dbReference type="InterPro" id="IPR012677">
    <property type="entry name" value="Nucleotide-bd_a/b_plait_sf"/>
</dbReference>
<dbReference type="PROSITE" id="PS50102">
    <property type="entry name" value="RRM"/>
    <property type="match status" value="1"/>
</dbReference>
<dbReference type="GO" id="GO:0005829">
    <property type="term" value="C:cytosol"/>
    <property type="evidence" value="ECO:0007669"/>
    <property type="project" value="TreeGrafter"/>
</dbReference>
<dbReference type="Proteomes" id="UP000316621">
    <property type="component" value="Chromosome 4"/>
</dbReference>
<dbReference type="PROSITE" id="PS50177">
    <property type="entry name" value="NTF2_DOMAIN"/>
    <property type="match status" value="1"/>
</dbReference>
<feature type="compositionally biased region" description="Gly residues" evidence="3">
    <location>
        <begin position="420"/>
        <end position="431"/>
    </location>
</feature>
<organism evidence="6 7">
    <name type="scientific">Papaver somniferum</name>
    <name type="common">Opium poppy</name>
    <dbReference type="NCBI Taxonomy" id="3469"/>
    <lineage>
        <taxon>Eukaryota</taxon>
        <taxon>Viridiplantae</taxon>
        <taxon>Streptophyta</taxon>
        <taxon>Embryophyta</taxon>
        <taxon>Tracheophyta</taxon>
        <taxon>Spermatophyta</taxon>
        <taxon>Magnoliopsida</taxon>
        <taxon>Ranunculales</taxon>
        <taxon>Papaveraceae</taxon>
        <taxon>Papaveroideae</taxon>
        <taxon>Papaver</taxon>
    </lineage>
</organism>
<dbReference type="InterPro" id="IPR032710">
    <property type="entry name" value="NTF2-like_dom_sf"/>
</dbReference>
<feature type="domain" description="NTF2" evidence="5">
    <location>
        <begin position="16"/>
        <end position="132"/>
    </location>
</feature>
<dbReference type="InterPro" id="IPR018222">
    <property type="entry name" value="Nuclear_transport_factor_2_euk"/>
</dbReference>
<accession>A0A4Y7JH92</accession>
<feature type="domain" description="RRM" evidence="4">
    <location>
        <begin position="306"/>
        <end position="375"/>
    </location>
</feature>
<dbReference type="STRING" id="3469.A0A4Y7JH92"/>
<feature type="compositionally biased region" description="Gly residues" evidence="3">
    <location>
        <begin position="400"/>
        <end position="412"/>
    </location>
</feature>
<keyword evidence="7" id="KW-1185">Reference proteome</keyword>
<proteinExistence type="predicted"/>